<accession>A0A5B6X237</accession>
<evidence type="ECO:0000313" key="3">
    <source>
        <dbReference type="EMBL" id="KAA3487616.1"/>
    </source>
</evidence>
<dbReference type="SUPFAM" id="SSF81383">
    <property type="entry name" value="F-box domain"/>
    <property type="match status" value="1"/>
</dbReference>
<keyword evidence="1" id="KW-0175">Coiled coil</keyword>
<feature type="domain" description="F-box" evidence="2">
    <location>
        <begin position="6"/>
        <end position="53"/>
    </location>
</feature>
<feature type="coiled-coil region" evidence="1">
    <location>
        <begin position="98"/>
        <end position="132"/>
    </location>
</feature>
<sequence length="377" mass="43919">MSWKNELPDELWRKILEIGIKASNFTFKDLCCVSICSRRLHRLSNEDLLWSHLISVDFPNQTSSSSSAKSLYKIRFEREKERKLWAHKRAVLRKESQVSEHLRKLREIEVRLREERNKLNSALLELSNLHKDFRSQASVALNVWQPEVVRGRHKQMVEQCVVPVESRVHALDMEVKLCNQQLQVFDKAYRDEKRRLDTAKEELKSMKYHPLRDYTLSTTGNQENRKKRKKLKNMHQLFVSKRNLCYLELGTSVGNWYVFEMGLFLVFGESLEDCIPILTFGCAADMSLLINKSCFAVPKCACLLEALSDNYEPSGLPCSGLEVSGKGVDCPVYLLRAVGLWKPRKEKWKEEGNVGFQASRKFELSNCLNRWLKFLQV</sequence>
<dbReference type="Proteomes" id="UP000325315">
    <property type="component" value="Unassembled WGS sequence"/>
</dbReference>
<dbReference type="Gene3D" id="1.20.1280.50">
    <property type="match status" value="1"/>
</dbReference>
<evidence type="ECO:0000259" key="2">
    <source>
        <dbReference type="Pfam" id="PF12937"/>
    </source>
</evidence>
<dbReference type="InterPro" id="IPR036047">
    <property type="entry name" value="F-box-like_dom_sf"/>
</dbReference>
<protein>
    <submittedName>
        <fullName evidence="3">F-box protein SKIP24-like isoform X1</fullName>
    </submittedName>
</protein>
<evidence type="ECO:0000256" key="1">
    <source>
        <dbReference type="SAM" id="Coils"/>
    </source>
</evidence>
<dbReference type="Pfam" id="PF12937">
    <property type="entry name" value="F-box-like"/>
    <property type="match status" value="1"/>
</dbReference>
<dbReference type="EMBL" id="SMMG02000001">
    <property type="protein sequence ID" value="KAA3487616.1"/>
    <property type="molecule type" value="Genomic_DNA"/>
</dbReference>
<dbReference type="AlphaFoldDB" id="A0A5B6X237"/>
<gene>
    <name evidence="3" type="ORF">EPI10_031430</name>
</gene>
<keyword evidence="4" id="KW-1185">Reference proteome</keyword>
<reference evidence="4" key="1">
    <citation type="journal article" date="2019" name="Plant Biotechnol. J.">
        <title>Genome sequencing of the Australian wild diploid species Gossypium australe highlights disease resistance and delayed gland morphogenesis.</title>
        <authorList>
            <person name="Cai Y."/>
            <person name="Cai X."/>
            <person name="Wang Q."/>
            <person name="Wang P."/>
            <person name="Zhang Y."/>
            <person name="Cai C."/>
            <person name="Xu Y."/>
            <person name="Wang K."/>
            <person name="Zhou Z."/>
            <person name="Wang C."/>
            <person name="Geng S."/>
            <person name="Li B."/>
            <person name="Dong Q."/>
            <person name="Hou Y."/>
            <person name="Wang H."/>
            <person name="Ai P."/>
            <person name="Liu Z."/>
            <person name="Yi F."/>
            <person name="Sun M."/>
            <person name="An G."/>
            <person name="Cheng J."/>
            <person name="Zhang Y."/>
            <person name="Shi Q."/>
            <person name="Xie Y."/>
            <person name="Shi X."/>
            <person name="Chang Y."/>
            <person name="Huang F."/>
            <person name="Chen Y."/>
            <person name="Hong S."/>
            <person name="Mi L."/>
            <person name="Sun Q."/>
            <person name="Zhang L."/>
            <person name="Zhou B."/>
            <person name="Peng R."/>
            <person name="Zhang X."/>
            <person name="Liu F."/>
        </authorList>
    </citation>
    <scope>NUCLEOTIDE SEQUENCE [LARGE SCALE GENOMIC DNA]</scope>
    <source>
        <strain evidence="4">cv. PA1801</strain>
    </source>
</reference>
<organism evidence="3 4">
    <name type="scientific">Gossypium australe</name>
    <dbReference type="NCBI Taxonomy" id="47621"/>
    <lineage>
        <taxon>Eukaryota</taxon>
        <taxon>Viridiplantae</taxon>
        <taxon>Streptophyta</taxon>
        <taxon>Embryophyta</taxon>
        <taxon>Tracheophyta</taxon>
        <taxon>Spermatophyta</taxon>
        <taxon>Magnoliopsida</taxon>
        <taxon>eudicotyledons</taxon>
        <taxon>Gunneridae</taxon>
        <taxon>Pentapetalae</taxon>
        <taxon>rosids</taxon>
        <taxon>malvids</taxon>
        <taxon>Malvales</taxon>
        <taxon>Malvaceae</taxon>
        <taxon>Malvoideae</taxon>
        <taxon>Gossypium</taxon>
    </lineage>
</organism>
<evidence type="ECO:0000313" key="4">
    <source>
        <dbReference type="Proteomes" id="UP000325315"/>
    </source>
</evidence>
<dbReference type="OrthoDB" id="3219396at2759"/>
<comment type="caution">
    <text evidence="3">The sequence shown here is derived from an EMBL/GenBank/DDBJ whole genome shotgun (WGS) entry which is preliminary data.</text>
</comment>
<feature type="coiled-coil region" evidence="1">
    <location>
        <begin position="182"/>
        <end position="209"/>
    </location>
</feature>
<proteinExistence type="predicted"/>
<name>A0A5B6X237_9ROSI</name>
<dbReference type="InterPro" id="IPR001810">
    <property type="entry name" value="F-box_dom"/>
</dbReference>